<protein>
    <submittedName>
        <fullName evidence="16">Cytochrome P450 2K4-like</fullName>
    </submittedName>
</protein>
<dbReference type="PRINTS" id="PR00463">
    <property type="entry name" value="EP450I"/>
</dbReference>
<comment type="similarity">
    <text evidence="4 14">Belongs to the cytochrome P450 family.</text>
</comment>
<dbReference type="GO" id="GO:0016712">
    <property type="term" value="F:oxidoreductase activity, acting on paired donors, with incorporation or reduction of molecular oxygen, reduced flavin or flavoprotein as one donor, and incorporation of one atom of oxygen"/>
    <property type="evidence" value="ECO:0007669"/>
    <property type="project" value="InterPro"/>
</dbReference>
<evidence type="ECO:0000256" key="9">
    <source>
        <dbReference type="ARBA" id="ARBA00023002"/>
    </source>
</evidence>
<dbReference type="OMA" id="WLDGHET"/>
<reference evidence="17" key="1">
    <citation type="submission" date="2013-10" db="EMBL/GenBank/DDBJ databases">
        <authorList>
            <person name="Schartl M."/>
            <person name="Warren W."/>
        </authorList>
    </citation>
    <scope>NUCLEOTIDE SEQUENCE [LARGE SCALE GENOMIC DNA]</scope>
    <source>
        <strain evidence="17">female</strain>
    </source>
</reference>
<evidence type="ECO:0000256" key="12">
    <source>
        <dbReference type="ARBA" id="ARBA00023136"/>
    </source>
</evidence>
<evidence type="ECO:0000256" key="5">
    <source>
        <dbReference type="ARBA" id="ARBA00022617"/>
    </source>
</evidence>
<keyword evidence="12 15" id="KW-0472">Membrane</keyword>
<dbReference type="PANTHER" id="PTHR24300">
    <property type="entry name" value="CYTOCHROME P450 508A4-RELATED"/>
    <property type="match status" value="1"/>
</dbReference>
<keyword evidence="15" id="KW-1133">Transmembrane helix</keyword>
<dbReference type="GO" id="GO:0006082">
    <property type="term" value="P:organic acid metabolic process"/>
    <property type="evidence" value="ECO:0007669"/>
    <property type="project" value="TreeGrafter"/>
</dbReference>
<comment type="subcellular location">
    <subcellularLocation>
        <location evidence="3">Endoplasmic reticulum membrane</location>
    </subcellularLocation>
    <subcellularLocation>
        <location evidence="2">Microsome membrane</location>
    </subcellularLocation>
</comment>
<evidence type="ECO:0000256" key="2">
    <source>
        <dbReference type="ARBA" id="ARBA00004524"/>
    </source>
</evidence>
<evidence type="ECO:0000256" key="4">
    <source>
        <dbReference type="ARBA" id="ARBA00010617"/>
    </source>
</evidence>
<dbReference type="GO" id="GO:0005789">
    <property type="term" value="C:endoplasmic reticulum membrane"/>
    <property type="evidence" value="ECO:0007669"/>
    <property type="project" value="UniProtKB-SubCell"/>
</dbReference>
<dbReference type="STRING" id="48698.ENSPFOP00000014924"/>
<dbReference type="OrthoDB" id="2789670at2759"/>
<dbReference type="InterPro" id="IPR050182">
    <property type="entry name" value="Cytochrome_P450_fam2"/>
</dbReference>
<keyword evidence="15" id="KW-0812">Transmembrane</keyword>
<evidence type="ECO:0000256" key="13">
    <source>
        <dbReference type="PIRSR" id="PIRSR602401-1"/>
    </source>
</evidence>
<dbReference type="PANTHER" id="PTHR24300:SF319">
    <property type="entry name" value="CYTOCHROME P450, FAMILY 2, SUBFAMILY AC, POLYPEPTIDE 1"/>
    <property type="match status" value="1"/>
</dbReference>
<keyword evidence="8" id="KW-0492">Microsome</keyword>
<dbReference type="FunFam" id="1.10.630.10:FF:000010">
    <property type="entry name" value="cytochrome P450 2W1 isoform X2"/>
    <property type="match status" value="1"/>
</dbReference>
<evidence type="ECO:0000256" key="1">
    <source>
        <dbReference type="ARBA" id="ARBA00001971"/>
    </source>
</evidence>
<dbReference type="Pfam" id="PF00067">
    <property type="entry name" value="p450"/>
    <property type="match status" value="1"/>
</dbReference>
<dbReference type="Ensembl" id="ENSPFOT00000014946.1">
    <property type="protein sequence ID" value="ENSPFOP00000014924.2"/>
    <property type="gene ID" value="ENSPFOG00000014884.1"/>
</dbReference>
<evidence type="ECO:0000256" key="8">
    <source>
        <dbReference type="ARBA" id="ARBA00022848"/>
    </source>
</evidence>
<dbReference type="InterPro" id="IPR036396">
    <property type="entry name" value="Cyt_P450_sf"/>
</dbReference>
<name>A0A087YA71_POEFO</name>
<evidence type="ECO:0000313" key="17">
    <source>
        <dbReference type="Proteomes" id="UP000028760"/>
    </source>
</evidence>
<dbReference type="InterPro" id="IPR008069">
    <property type="entry name" value="Cyt_P450_E_grp-I_CYP2D-like"/>
</dbReference>
<evidence type="ECO:0000256" key="10">
    <source>
        <dbReference type="ARBA" id="ARBA00023004"/>
    </source>
</evidence>
<dbReference type="GO" id="GO:0046222">
    <property type="term" value="P:aflatoxin metabolic process"/>
    <property type="evidence" value="ECO:0007669"/>
    <property type="project" value="UniProtKB-ARBA"/>
</dbReference>
<evidence type="ECO:0000256" key="6">
    <source>
        <dbReference type="ARBA" id="ARBA00022723"/>
    </source>
</evidence>
<dbReference type="GO" id="GO:0020037">
    <property type="term" value="F:heme binding"/>
    <property type="evidence" value="ECO:0007669"/>
    <property type="project" value="InterPro"/>
</dbReference>
<keyword evidence="6 13" id="KW-0479">Metal-binding</keyword>
<evidence type="ECO:0000256" key="7">
    <source>
        <dbReference type="ARBA" id="ARBA00022824"/>
    </source>
</evidence>
<sequence>MDRLVKSRKSGPRTELFKFCVNLRLHLQLQIGLCFYQPQINVLQKSWCTATGIKRGAVMGAMDVFLQSFSPVSVLGTVVLILIGFHFILSKSRPQGHRQGPPGPKPLPIVGNLLQLDVKRLDQALMKLSKTYGSVFTVHMGPKKTVVLTGYKTVKEAFVSYAEEFGEREPSTVFKEANMHHGIVFSNGDSWKEMRRFALTNLKDFGMGKKVCEEKIIEECHFLIQKLKEFKGEAFDLSQHMNNAVSNIICSMIYGKRFEYDDLEFTTIVNRTNQVIQLSGSPSMQLYNMFPKIGKLVFSARKKMRDIVAANKQHHLMLLNRLKETLSPQMCRGVADAFLIRQQQHKESGITDSHYHNDNLLVTVMNLFGAGTETTSTTLRWAFLYMAKYPKIQDQVQQELRNVIGSRQIQVEDRQNLPFTDAVIHETQRVANIGPLAIPHRTSKDVMFQGHFIEKGTPVIAVLTSVLQDESQWEKPNVFYPGNFLSKDGKFLKRDAFMPFSAGRRACPGESLARMELFIFFTTLLQHFRFSPPPGVTEEELDLTPRVGGTMSPQPHTLCVTPLN</sequence>
<dbReference type="Gene3D" id="1.10.630.10">
    <property type="entry name" value="Cytochrome P450"/>
    <property type="match status" value="1"/>
</dbReference>
<dbReference type="GeneID" id="103146767"/>
<comment type="cofactor">
    <cofactor evidence="1 13">
        <name>heme</name>
        <dbReference type="ChEBI" id="CHEBI:30413"/>
    </cofactor>
</comment>
<dbReference type="GO" id="GO:0006805">
    <property type="term" value="P:xenobiotic metabolic process"/>
    <property type="evidence" value="ECO:0007669"/>
    <property type="project" value="TreeGrafter"/>
</dbReference>
<dbReference type="InterPro" id="IPR017972">
    <property type="entry name" value="Cyt_P450_CS"/>
</dbReference>
<evidence type="ECO:0000256" key="3">
    <source>
        <dbReference type="ARBA" id="ARBA00004586"/>
    </source>
</evidence>
<dbReference type="Proteomes" id="UP000028760">
    <property type="component" value="Unassembled WGS sequence"/>
</dbReference>
<keyword evidence="17" id="KW-1185">Reference proteome</keyword>
<dbReference type="PROSITE" id="PS00086">
    <property type="entry name" value="CYTOCHROME_P450"/>
    <property type="match status" value="1"/>
</dbReference>
<dbReference type="SUPFAM" id="SSF48264">
    <property type="entry name" value="Cytochrome P450"/>
    <property type="match status" value="1"/>
</dbReference>
<dbReference type="eggNOG" id="KOG0156">
    <property type="taxonomic scope" value="Eukaryota"/>
</dbReference>
<keyword evidence="9 14" id="KW-0560">Oxidoreductase</keyword>
<reference evidence="16" key="3">
    <citation type="submission" date="2025-09" db="UniProtKB">
        <authorList>
            <consortium name="Ensembl"/>
        </authorList>
    </citation>
    <scope>IDENTIFICATION</scope>
</reference>
<dbReference type="PRINTS" id="PR01686">
    <property type="entry name" value="EP450ICYP2D"/>
</dbReference>
<keyword evidence="11 14" id="KW-0503">Monooxygenase</keyword>
<reference evidence="16" key="2">
    <citation type="submission" date="2025-08" db="UniProtKB">
        <authorList>
            <consortium name="Ensembl"/>
        </authorList>
    </citation>
    <scope>IDENTIFICATION</scope>
</reference>
<proteinExistence type="inferred from homology"/>
<keyword evidence="5 13" id="KW-0349">Heme</keyword>
<evidence type="ECO:0000313" key="16">
    <source>
        <dbReference type="Ensembl" id="ENSPFOP00000014924.2"/>
    </source>
</evidence>
<feature type="transmembrane region" description="Helical" evidence="15">
    <location>
        <begin position="64"/>
        <end position="89"/>
    </location>
</feature>
<dbReference type="GeneTree" id="ENSGT00940000162649"/>
<dbReference type="InterPro" id="IPR002401">
    <property type="entry name" value="Cyt_P450_E_grp-I"/>
</dbReference>
<keyword evidence="10 13" id="KW-0408">Iron</keyword>
<feature type="binding site" description="axial binding residue" evidence="13">
    <location>
        <position position="507"/>
    </location>
    <ligand>
        <name>heme</name>
        <dbReference type="ChEBI" id="CHEBI:30413"/>
    </ligand>
    <ligandPart>
        <name>Fe</name>
        <dbReference type="ChEBI" id="CHEBI:18248"/>
    </ligandPart>
</feature>
<dbReference type="EMBL" id="AYCK01010397">
    <property type="status" value="NOT_ANNOTATED_CDS"/>
    <property type="molecule type" value="Genomic_DNA"/>
</dbReference>
<evidence type="ECO:0000256" key="15">
    <source>
        <dbReference type="SAM" id="Phobius"/>
    </source>
</evidence>
<dbReference type="GO" id="GO:0005506">
    <property type="term" value="F:iron ion binding"/>
    <property type="evidence" value="ECO:0007669"/>
    <property type="project" value="InterPro"/>
</dbReference>
<evidence type="ECO:0000256" key="14">
    <source>
        <dbReference type="RuleBase" id="RU000461"/>
    </source>
</evidence>
<dbReference type="InterPro" id="IPR001128">
    <property type="entry name" value="Cyt_P450"/>
</dbReference>
<evidence type="ECO:0000256" key="11">
    <source>
        <dbReference type="ARBA" id="ARBA00023033"/>
    </source>
</evidence>
<dbReference type="RefSeq" id="XP_007564858.2">
    <property type="nucleotide sequence ID" value="XM_007564796.2"/>
</dbReference>
<dbReference type="AlphaFoldDB" id="A0A087YA71"/>
<accession>A0A087YA71</accession>
<dbReference type="PRINTS" id="PR00385">
    <property type="entry name" value="P450"/>
</dbReference>
<keyword evidence="7" id="KW-0256">Endoplasmic reticulum</keyword>
<dbReference type="KEGG" id="pfor:103146767"/>
<organism evidence="16 17">
    <name type="scientific">Poecilia formosa</name>
    <name type="common">Amazon molly</name>
    <name type="synonym">Limia formosa</name>
    <dbReference type="NCBI Taxonomy" id="48698"/>
    <lineage>
        <taxon>Eukaryota</taxon>
        <taxon>Metazoa</taxon>
        <taxon>Chordata</taxon>
        <taxon>Craniata</taxon>
        <taxon>Vertebrata</taxon>
        <taxon>Euteleostomi</taxon>
        <taxon>Actinopterygii</taxon>
        <taxon>Neopterygii</taxon>
        <taxon>Teleostei</taxon>
        <taxon>Neoteleostei</taxon>
        <taxon>Acanthomorphata</taxon>
        <taxon>Ovalentaria</taxon>
        <taxon>Atherinomorphae</taxon>
        <taxon>Cyprinodontiformes</taxon>
        <taxon>Poeciliidae</taxon>
        <taxon>Poeciliinae</taxon>
        <taxon>Poecilia</taxon>
    </lineage>
</organism>